<protein>
    <submittedName>
        <fullName evidence="1">Uncharacterized protein</fullName>
    </submittedName>
</protein>
<evidence type="ECO:0000313" key="1">
    <source>
        <dbReference type="EMBL" id="EGF56863.1"/>
    </source>
</evidence>
<gene>
    <name evidence="1" type="ORF">HMPREF9446_02006</name>
</gene>
<evidence type="ECO:0000313" key="2">
    <source>
        <dbReference type="Proteomes" id="UP000003416"/>
    </source>
</evidence>
<dbReference type="STRING" id="763034.HMPREF9446_02006"/>
<proteinExistence type="predicted"/>
<dbReference type="Proteomes" id="UP000003416">
    <property type="component" value="Unassembled WGS sequence"/>
</dbReference>
<sequence>MQIERIAKIRGLIFAMPRCSLFYLKIGSFCMKKKRKCAKKRAKRQKIHQNQQ</sequence>
<name>F3PTD8_9BACE</name>
<organism evidence="1 2">
    <name type="scientific">Bacteroides fluxus YIT 12057</name>
    <dbReference type="NCBI Taxonomy" id="763034"/>
    <lineage>
        <taxon>Bacteria</taxon>
        <taxon>Pseudomonadati</taxon>
        <taxon>Bacteroidota</taxon>
        <taxon>Bacteroidia</taxon>
        <taxon>Bacteroidales</taxon>
        <taxon>Bacteroidaceae</taxon>
        <taxon>Bacteroides</taxon>
    </lineage>
</organism>
<reference evidence="1 2" key="1">
    <citation type="submission" date="2011-02" db="EMBL/GenBank/DDBJ databases">
        <authorList>
            <person name="Weinstock G."/>
            <person name="Sodergren E."/>
            <person name="Clifton S."/>
            <person name="Fulton L."/>
            <person name="Fulton B."/>
            <person name="Courtney L."/>
            <person name="Fronick C."/>
            <person name="Harrison M."/>
            <person name="Strong C."/>
            <person name="Farmer C."/>
            <person name="Delahaunty K."/>
            <person name="Markovic C."/>
            <person name="Hall O."/>
            <person name="Minx P."/>
            <person name="Tomlinson C."/>
            <person name="Mitreva M."/>
            <person name="Hou S."/>
            <person name="Chen J."/>
            <person name="Wollam A."/>
            <person name="Pepin K.H."/>
            <person name="Johnson M."/>
            <person name="Bhonagiri V."/>
            <person name="Zhang X."/>
            <person name="Suruliraj S."/>
            <person name="Warren W."/>
            <person name="Chinwalla A."/>
            <person name="Mardis E.R."/>
            <person name="Wilson R.K."/>
        </authorList>
    </citation>
    <scope>NUCLEOTIDE SEQUENCE [LARGE SCALE GENOMIC DNA]</scope>
    <source>
        <strain evidence="1 2">YIT 12057</strain>
    </source>
</reference>
<dbReference type="HOGENOM" id="CLU_3076687_0_0_10"/>
<dbReference type="EMBL" id="AFBN01000036">
    <property type="protein sequence ID" value="EGF56863.1"/>
    <property type="molecule type" value="Genomic_DNA"/>
</dbReference>
<comment type="caution">
    <text evidence="1">The sequence shown here is derived from an EMBL/GenBank/DDBJ whole genome shotgun (WGS) entry which is preliminary data.</text>
</comment>
<accession>F3PTD8</accession>
<dbReference type="AlphaFoldDB" id="F3PTD8"/>
<keyword evidence="2" id="KW-1185">Reference proteome</keyword>